<keyword evidence="3" id="KW-1185">Reference proteome</keyword>
<evidence type="ECO:0000313" key="3">
    <source>
        <dbReference type="Proteomes" id="UP000830116"/>
    </source>
</evidence>
<dbReference type="Proteomes" id="UP000830116">
    <property type="component" value="Chromosome"/>
</dbReference>
<evidence type="ECO:0000256" key="1">
    <source>
        <dbReference type="SAM" id="MobiDB-lite"/>
    </source>
</evidence>
<feature type="compositionally biased region" description="Basic and acidic residues" evidence="1">
    <location>
        <begin position="126"/>
        <end position="137"/>
    </location>
</feature>
<protein>
    <submittedName>
        <fullName evidence="2">Uncharacterized protein</fullName>
    </submittedName>
</protein>
<feature type="region of interest" description="Disordered" evidence="1">
    <location>
        <begin position="114"/>
        <end position="137"/>
    </location>
</feature>
<accession>A0ABY4C8X1</accession>
<gene>
    <name evidence="2" type="ORF">MNR06_00215</name>
</gene>
<proteinExistence type="predicted"/>
<name>A0ABY4C8X1_9BACT</name>
<dbReference type="EMBL" id="CP093442">
    <property type="protein sequence ID" value="UOF01377.1"/>
    <property type="molecule type" value="Genomic_DNA"/>
</dbReference>
<organism evidence="2 3">
    <name type="scientific">Bdellovibrio reynosensis</name>
    <dbReference type="NCBI Taxonomy" id="2835041"/>
    <lineage>
        <taxon>Bacteria</taxon>
        <taxon>Pseudomonadati</taxon>
        <taxon>Bdellovibrionota</taxon>
        <taxon>Bdellovibrionia</taxon>
        <taxon>Bdellovibrionales</taxon>
        <taxon>Pseudobdellovibrionaceae</taxon>
        <taxon>Bdellovibrio</taxon>
    </lineage>
</organism>
<dbReference type="RefSeq" id="WP_243537817.1">
    <property type="nucleotide sequence ID" value="NZ_CP093442.1"/>
</dbReference>
<evidence type="ECO:0000313" key="2">
    <source>
        <dbReference type="EMBL" id="UOF01377.1"/>
    </source>
</evidence>
<reference evidence="2" key="1">
    <citation type="submission" date="2022-03" db="EMBL/GenBank/DDBJ databases">
        <title>Genome Identification and Characterization of new species Bdellovibrio reynosense LBG001 sp. nov. from a Mexico soil sample.</title>
        <authorList>
            <person name="Camilli A."/>
            <person name="Ajao Y."/>
            <person name="Guo X."/>
        </authorList>
    </citation>
    <scope>NUCLEOTIDE SEQUENCE</scope>
    <source>
        <strain evidence="2">LBG001</strain>
    </source>
</reference>
<sequence length="160" mass="18285">MGVNNLNPLFVDSTKPIGDKVVTNVELLSVVLRDGDSVFFEVSDEFGFQQRFLLKAIETKKSIKYTAEVWLKYQYEYQYRFVMINAEEEVFASATQSARAGHVISEKWAPTFKPDSLREKKKRPVQKSEPKAPREVKTAVKPLGQPNMLSQIKSLLDDLL</sequence>